<dbReference type="AlphaFoldDB" id="A0A0B5ID96"/>
<dbReference type="RefSeq" id="WP_041130313.1">
    <property type="nucleotide sequence ID" value="NZ_CP010407.1"/>
</dbReference>
<feature type="transmembrane region" description="Helical" evidence="1">
    <location>
        <begin position="30"/>
        <end position="47"/>
    </location>
</feature>
<dbReference type="Proteomes" id="UP000031774">
    <property type="component" value="Chromosome"/>
</dbReference>
<name>A0A0B5ID96_9ACTN</name>
<keyword evidence="3" id="KW-1185">Reference proteome</keyword>
<dbReference type="STRING" id="362257.SVTN_19835"/>
<sequence length="62" mass="6664">MNPLAFWALGLLCIAVEIWCAVTSIKDGVLVAAIAGFGVIGVDRLLLRADRCEEFAEAGEER</sequence>
<gene>
    <name evidence="2" type="ORF">SVTN_19835</name>
</gene>
<organism evidence="2 3">
    <name type="scientific">Streptomyces vietnamensis</name>
    <dbReference type="NCBI Taxonomy" id="362257"/>
    <lineage>
        <taxon>Bacteria</taxon>
        <taxon>Bacillati</taxon>
        <taxon>Actinomycetota</taxon>
        <taxon>Actinomycetes</taxon>
        <taxon>Kitasatosporales</taxon>
        <taxon>Streptomycetaceae</taxon>
        <taxon>Streptomyces</taxon>
    </lineage>
</organism>
<keyword evidence="1" id="KW-1133">Transmembrane helix</keyword>
<dbReference type="HOGENOM" id="CLU_2902550_0_0_11"/>
<protein>
    <submittedName>
        <fullName evidence="2">Uncharacterized protein</fullName>
    </submittedName>
</protein>
<dbReference type="KEGG" id="svt:SVTN_19835"/>
<evidence type="ECO:0000313" key="3">
    <source>
        <dbReference type="Proteomes" id="UP000031774"/>
    </source>
</evidence>
<evidence type="ECO:0000313" key="2">
    <source>
        <dbReference type="EMBL" id="AJF66304.1"/>
    </source>
</evidence>
<dbReference type="EMBL" id="CP010407">
    <property type="protein sequence ID" value="AJF66304.1"/>
    <property type="molecule type" value="Genomic_DNA"/>
</dbReference>
<accession>A0A0B5ID96</accession>
<proteinExistence type="predicted"/>
<keyword evidence="1" id="KW-0812">Transmembrane</keyword>
<keyword evidence="1" id="KW-0472">Membrane</keyword>
<reference evidence="2 3" key="1">
    <citation type="submission" date="2014-12" db="EMBL/GenBank/DDBJ databases">
        <title>Complete genome sequence of Streptomyces vietnamensis strain GIMV4.0001, a genetic manipulable producer of the benzoisochromanequinone antibiotic granaticin.</title>
        <authorList>
            <person name="Deng M.R."/>
            <person name="Guo J."/>
            <person name="Ma L.Y."/>
            <person name="Feng G.D."/>
            <person name="Mo C.Y."/>
            <person name="Zhu H.H."/>
        </authorList>
    </citation>
    <scope>NUCLEOTIDE SEQUENCE [LARGE SCALE GENOMIC DNA]</scope>
    <source>
        <strain evidence="3">GIMV4.0001</strain>
    </source>
</reference>
<evidence type="ECO:0000256" key="1">
    <source>
        <dbReference type="SAM" id="Phobius"/>
    </source>
</evidence>